<dbReference type="InterPro" id="IPR002219">
    <property type="entry name" value="PKC_DAG/PE"/>
</dbReference>
<gene>
    <name evidence="12" type="ORF">GBAR_LOCUS29663</name>
</gene>
<dbReference type="EMBL" id="CASHTH010004167">
    <property type="protein sequence ID" value="CAI8054327.1"/>
    <property type="molecule type" value="Genomic_DNA"/>
</dbReference>
<dbReference type="Gene3D" id="2.30.42.10">
    <property type="match status" value="1"/>
</dbReference>
<dbReference type="InterPro" id="IPR036034">
    <property type="entry name" value="PDZ_sf"/>
</dbReference>
<name>A0AA35XKF8_GEOBA</name>
<dbReference type="CDD" id="cd21674">
    <property type="entry name" value="SMP_PDZD8"/>
    <property type="match status" value="1"/>
</dbReference>
<evidence type="ECO:0000256" key="1">
    <source>
        <dbReference type="ARBA" id="ARBA00004370"/>
    </source>
</evidence>
<dbReference type="InterPro" id="IPR046349">
    <property type="entry name" value="C1-like_sf"/>
</dbReference>
<dbReference type="PROSITE" id="PS50106">
    <property type="entry name" value="PDZ"/>
    <property type="match status" value="1"/>
</dbReference>
<keyword evidence="5" id="KW-0445">Lipid transport</keyword>
<evidence type="ECO:0000256" key="8">
    <source>
        <dbReference type="SAM" id="MobiDB-lite"/>
    </source>
</evidence>
<dbReference type="Pfam" id="PF26547">
    <property type="entry name" value="PDZD8_N"/>
    <property type="match status" value="1"/>
</dbReference>
<feature type="compositionally biased region" description="Polar residues" evidence="8">
    <location>
        <begin position="418"/>
        <end position="434"/>
    </location>
</feature>
<evidence type="ECO:0000259" key="11">
    <source>
        <dbReference type="PROSITE" id="PS51847"/>
    </source>
</evidence>
<dbReference type="Pfam" id="PF00130">
    <property type="entry name" value="C1_1"/>
    <property type="match status" value="1"/>
</dbReference>
<dbReference type="Gene3D" id="3.30.60.20">
    <property type="match status" value="1"/>
</dbReference>
<evidence type="ECO:0000256" key="7">
    <source>
        <dbReference type="ARBA" id="ARBA00023136"/>
    </source>
</evidence>
<feature type="compositionally biased region" description="Basic and acidic residues" evidence="8">
    <location>
        <begin position="769"/>
        <end position="778"/>
    </location>
</feature>
<dbReference type="GO" id="GO:0005739">
    <property type="term" value="C:mitochondrion"/>
    <property type="evidence" value="ECO:0007669"/>
    <property type="project" value="GOC"/>
</dbReference>
<dbReference type="InterPro" id="IPR001478">
    <property type="entry name" value="PDZ"/>
</dbReference>
<dbReference type="GO" id="GO:1990456">
    <property type="term" value="P:mitochondrion-endoplasmic reticulum membrane tethering"/>
    <property type="evidence" value="ECO:0007669"/>
    <property type="project" value="InterPro"/>
</dbReference>
<dbReference type="GO" id="GO:0051560">
    <property type="term" value="P:mitochondrial calcium ion homeostasis"/>
    <property type="evidence" value="ECO:0007669"/>
    <property type="project" value="InterPro"/>
</dbReference>
<dbReference type="InterPro" id="IPR041489">
    <property type="entry name" value="PDZ_6"/>
</dbReference>
<protein>
    <submittedName>
        <fullName evidence="12">PDZ domain-containing protein 8</fullName>
    </submittedName>
</protein>
<sequence>MRTFDPKMLAALVLAFVLGGLFSLLLAASAWLYTTAVGKREKAWAISPFKLPQFPSDVMGVGGEEESCRWFNLVTSFLFQELRDTAEVKGLILRKVNKEFNELMFTKKEGRMLEQLTVRDYDLGTSLPTFSNVVVLKKKLNNDTDELEDLCLGVNVEYSGGCRIGIDADLIFNRVAYVAIHVVKVKGCGQLQFATEPHTHWSFSFCEDPELDIVVESTFEGRSFPQLSLFMEGQLRRWVRQKHTLPAHKTRYKPFFSKPKPQSQLDELYVHNQKLTVGRLYVEIVKVSRLLHSPSAVATFCTLNTSSLPWQPLLGVWRSRWAEHEFRFRLHDSLGIRYRLVVWDGKEERGSEFVVIFEVVGGSLAASSGVREGDIIVRVNNVKVHSVTQVQKTINKTKHGSILLTVKRPPKHISSHMLQSGNAHRATPTSQRTPSGVSSDVEGEESVTREDGDSISLRGVGGERGLSSGQRTTAHSLDAKAEVLPRDTRNVDEEEAVVRQTDEVPRGSHWSRNKFCLNVLPHHRYLNLCVYDRLGTSEGRRELLVGHVTVPLMDVALECLVSSSGRHHQKYVLLAPQPYRATSSRAAIQASEGRRGERGRGKGREEKKQEEDKKFVGSLLLRFRYSTLQHKFRNEEDEEEGDDGVETCDSPVEEEEEEEEEAVELQHQFNAKEMEGTQKCNICTKRIWALKGRVMVCTQCGVQCHKKCLPLAHQRLPCWSVVQPALPMTESRGFQIYGDLRGEEGREHRGLEQQNSDEGFVTVPTTEDDFIRVEREGGNEGEEEGEDEQEEVDVNEVSWTTAVEPDEEERESSNSSSDEPSSAPESEDESEQALAELLAWRMFSHLPEPERPAAIQSKIAELESEVVRVEDLISSLQTELSAGHGNQESLREQLRQHREKLEPLKLMKQQYTLGLQEMSSTVSEH</sequence>
<evidence type="ECO:0000256" key="4">
    <source>
        <dbReference type="ARBA" id="ARBA00022833"/>
    </source>
</evidence>
<evidence type="ECO:0000313" key="13">
    <source>
        <dbReference type="Proteomes" id="UP001174909"/>
    </source>
</evidence>
<feature type="region of interest" description="Disordered" evidence="8">
    <location>
        <begin position="583"/>
        <end position="613"/>
    </location>
</feature>
<keyword evidence="4" id="KW-0862">Zinc</keyword>
<evidence type="ECO:0000256" key="6">
    <source>
        <dbReference type="ARBA" id="ARBA00023121"/>
    </source>
</evidence>
<dbReference type="GO" id="GO:0006869">
    <property type="term" value="P:lipid transport"/>
    <property type="evidence" value="ECO:0007669"/>
    <property type="project" value="UniProtKB-KW"/>
</dbReference>
<dbReference type="PROSITE" id="PS00479">
    <property type="entry name" value="ZF_DAG_PE_1"/>
    <property type="match status" value="1"/>
</dbReference>
<keyword evidence="6" id="KW-0446">Lipid-binding</keyword>
<keyword evidence="7" id="KW-0472">Membrane</keyword>
<feature type="region of interest" description="Disordered" evidence="8">
    <location>
        <begin position="745"/>
        <end position="832"/>
    </location>
</feature>
<dbReference type="SUPFAM" id="SSF57889">
    <property type="entry name" value="Cysteine-rich domain"/>
    <property type="match status" value="1"/>
</dbReference>
<evidence type="ECO:0000259" key="10">
    <source>
        <dbReference type="PROSITE" id="PS50106"/>
    </source>
</evidence>
<evidence type="ECO:0000256" key="5">
    <source>
        <dbReference type="ARBA" id="ARBA00023055"/>
    </source>
</evidence>
<dbReference type="AlphaFoldDB" id="A0AA35XKF8"/>
<feature type="domain" description="SMP-LTD" evidence="11">
    <location>
        <begin position="64"/>
        <end position="254"/>
    </location>
</feature>
<dbReference type="InterPro" id="IPR031468">
    <property type="entry name" value="SMP_LBD"/>
</dbReference>
<keyword evidence="3" id="KW-0479">Metal-binding</keyword>
<dbReference type="PANTHER" id="PTHR21519:SF1">
    <property type="entry name" value="PDZ DOMAIN-CONTAINING PROTEIN 8"/>
    <property type="match status" value="1"/>
</dbReference>
<dbReference type="SMART" id="SM00228">
    <property type="entry name" value="PDZ"/>
    <property type="match status" value="1"/>
</dbReference>
<keyword evidence="2" id="KW-0813">Transport</keyword>
<dbReference type="PROSITE" id="PS51847">
    <property type="entry name" value="SMP"/>
    <property type="match status" value="1"/>
</dbReference>
<dbReference type="Proteomes" id="UP001174909">
    <property type="component" value="Unassembled WGS sequence"/>
</dbReference>
<evidence type="ECO:0000256" key="2">
    <source>
        <dbReference type="ARBA" id="ARBA00022448"/>
    </source>
</evidence>
<dbReference type="GO" id="GO:0044233">
    <property type="term" value="C:mitochondria-associated endoplasmic reticulum membrane contact site"/>
    <property type="evidence" value="ECO:0007669"/>
    <property type="project" value="InterPro"/>
</dbReference>
<proteinExistence type="predicted"/>
<dbReference type="Pfam" id="PF17820">
    <property type="entry name" value="PDZ_6"/>
    <property type="match status" value="1"/>
</dbReference>
<dbReference type="PROSITE" id="PS50081">
    <property type="entry name" value="ZF_DAG_PE_2"/>
    <property type="match status" value="1"/>
</dbReference>
<organism evidence="12 13">
    <name type="scientific">Geodia barretti</name>
    <name type="common">Barrett's horny sponge</name>
    <dbReference type="NCBI Taxonomy" id="519541"/>
    <lineage>
        <taxon>Eukaryota</taxon>
        <taxon>Metazoa</taxon>
        <taxon>Porifera</taxon>
        <taxon>Demospongiae</taxon>
        <taxon>Heteroscleromorpha</taxon>
        <taxon>Tetractinellida</taxon>
        <taxon>Astrophorina</taxon>
        <taxon>Geodiidae</taxon>
        <taxon>Geodia</taxon>
    </lineage>
</organism>
<dbReference type="CDD" id="cd00029">
    <property type="entry name" value="C1"/>
    <property type="match status" value="1"/>
</dbReference>
<reference evidence="12" key="1">
    <citation type="submission" date="2023-03" db="EMBL/GenBank/DDBJ databases">
        <authorList>
            <person name="Steffen K."/>
            <person name="Cardenas P."/>
        </authorList>
    </citation>
    <scope>NUCLEOTIDE SEQUENCE</scope>
</reference>
<comment type="subcellular location">
    <subcellularLocation>
        <location evidence="1">Membrane</location>
    </subcellularLocation>
</comment>
<evidence type="ECO:0000259" key="9">
    <source>
        <dbReference type="PROSITE" id="PS50081"/>
    </source>
</evidence>
<evidence type="ECO:0000256" key="3">
    <source>
        <dbReference type="ARBA" id="ARBA00022723"/>
    </source>
</evidence>
<dbReference type="PANTHER" id="PTHR21519">
    <property type="entry name" value="PDZ DOMAIN-CONTAINING PROTEIN 8"/>
    <property type="match status" value="1"/>
</dbReference>
<dbReference type="GO" id="GO:0046872">
    <property type="term" value="F:metal ion binding"/>
    <property type="evidence" value="ECO:0007669"/>
    <property type="project" value="UniProtKB-KW"/>
</dbReference>
<dbReference type="InterPro" id="IPR058801">
    <property type="entry name" value="PDZD8_N"/>
</dbReference>
<dbReference type="SUPFAM" id="SSF50156">
    <property type="entry name" value="PDZ domain-like"/>
    <property type="match status" value="1"/>
</dbReference>
<comment type="caution">
    <text evidence="12">The sequence shown here is derived from an EMBL/GenBank/DDBJ whole genome shotgun (WGS) entry which is preliminary data.</text>
</comment>
<feature type="region of interest" description="Disordered" evidence="8">
    <location>
        <begin position="418"/>
        <end position="475"/>
    </location>
</feature>
<accession>A0AA35XKF8</accession>
<feature type="domain" description="PDZ" evidence="10">
    <location>
        <begin position="354"/>
        <end position="409"/>
    </location>
</feature>
<keyword evidence="13" id="KW-1185">Reference proteome</keyword>
<feature type="compositionally biased region" description="Basic and acidic residues" evidence="8">
    <location>
        <begin position="592"/>
        <end position="613"/>
    </location>
</feature>
<dbReference type="InterPro" id="IPR039275">
    <property type="entry name" value="PDZD8"/>
</dbReference>
<dbReference type="GO" id="GO:0008289">
    <property type="term" value="F:lipid binding"/>
    <property type="evidence" value="ECO:0007669"/>
    <property type="project" value="UniProtKB-KW"/>
</dbReference>
<dbReference type="SMART" id="SM00109">
    <property type="entry name" value="C1"/>
    <property type="match status" value="1"/>
</dbReference>
<feature type="compositionally biased region" description="Acidic residues" evidence="8">
    <location>
        <begin position="779"/>
        <end position="794"/>
    </location>
</feature>
<evidence type="ECO:0000313" key="12">
    <source>
        <dbReference type="EMBL" id="CAI8054327.1"/>
    </source>
</evidence>
<feature type="compositionally biased region" description="Low complexity" evidence="8">
    <location>
        <begin position="813"/>
        <end position="824"/>
    </location>
</feature>
<dbReference type="GO" id="GO:0016020">
    <property type="term" value="C:membrane"/>
    <property type="evidence" value="ECO:0007669"/>
    <property type="project" value="UniProtKB-SubCell"/>
</dbReference>
<feature type="domain" description="Phorbol-ester/DAG-type" evidence="9">
    <location>
        <begin position="666"/>
        <end position="718"/>
    </location>
</feature>